<accession>A0ABX1EZH9</accession>
<feature type="transmembrane region" description="Helical" evidence="9">
    <location>
        <begin position="53"/>
        <end position="71"/>
    </location>
</feature>
<sequence>MPVALKVDRVLLGISRALLALSAAACAGILGLVVAAVVMRYAVAAPFWFTEELAGLLLSALAFLALPFAMAGNANIRVTLLTDRLPPLGRRIAWVIGQLIMVAFCAIFAWESYGLAEFTWRLSLMSEQARLPLGPWVALAPAGLAFTGLVAAWAALRPPPAEKAQHL</sequence>
<dbReference type="EMBL" id="JAAVTX010000003">
    <property type="protein sequence ID" value="NKE45507.1"/>
    <property type="molecule type" value="Genomic_DNA"/>
</dbReference>
<keyword evidence="3" id="KW-1003">Cell membrane</keyword>
<feature type="domain" description="Tripartite ATP-independent periplasmic transporters DctQ component" evidence="10">
    <location>
        <begin position="29"/>
        <end position="155"/>
    </location>
</feature>
<dbReference type="PANTHER" id="PTHR35011">
    <property type="entry name" value="2,3-DIKETO-L-GULONATE TRAP TRANSPORTER SMALL PERMEASE PROTEIN YIAM"/>
    <property type="match status" value="1"/>
</dbReference>
<evidence type="ECO:0000313" key="12">
    <source>
        <dbReference type="Proteomes" id="UP000765160"/>
    </source>
</evidence>
<evidence type="ECO:0000256" key="7">
    <source>
        <dbReference type="ARBA" id="ARBA00023136"/>
    </source>
</evidence>
<evidence type="ECO:0000256" key="6">
    <source>
        <dbReference type="ARBA" id="ARBA00022989"/>
    </source>
</evidence>
<dbReference type="PANTHER" id="PTHR35011:SF10">
    <property type="entry name" value="TRAP TRANSPORTER SMALL PERMEASE PROTEIN"/>
    <property type="match status" value="1"/>
</dbReference>
<keyword evidence="12" id="KW-1185">Reference proteome</keyword>
<evidence type="ECO:0000256" key="4">
    <source>
        <dbReference type="ARBA" id="ARBA00022519"/>
    </source>
</evidence>
<feature type="transmembrane region" description="Helical" evidence="9">
    <location>
        <begin position="92"/>
        <end position="113"/>
    </location>
</feature>
<gene>
    <name evidence="11" type="ORF">HB662_12025</name>
</gene>
<reference evidence="11 12" key="1">
    <citation type="submission" date="2020-03" db="EMBL/GenBank/DDBJ databases">
        <title>Roseomonas selenitidurans sp. nov. isolated from soil.</title>
        <authorList>
            <person name="Liu H."/>
        </authorList>
    </citation>
    <scope>NUCLEOTIDE SEQUENCE [LARGE SCALE GENOMIC DNA]</scope>
    <source>
        <strain evidence="11 12">JCM 15073</strain>
    </source>
</reference>
<keyword evidence="4 9" id="KW-0997">Cell inner membrane</keyword>
<organism evidence="11 12">
    <name type="scientific">Falsiroseomonas frigidaquae</name>
    <dbReference type="NCBI Taxonomy" id="487318"/>
    <lineage>
        <taxon>Bacteria</taxon>
        <taxon>Pseudomonadati</taxon>
        <taxon>Pseudomonadota</taxon>
        <taxon>Alphaproteobacteria</taxon>
        <taxon>Acetobacterales</taxon>
        <taxon>Roseomonadaceae</taxon>
        <taxon>Falsiroseomonas</taxon>
    </lineage>
</organism>
<protein>
    <recommendedName>
        <fullName evidence="9">TRAP transporter small permease protein</fullName>
    </recommendedName>
</protein>
<evidence type="ECO:0000256" key="5">
    <source>
        <dbReference type="ARBA" id="ARBA00022692"/>
    </source>
</evidence>
<dbReference type="InterPro" id="IPR055348">
    <property type="entry name" value="DctQ"/>
</dbReference>
<evidence type="ECO:0000259" key="10">
    <source>
        <dbReference type="Pfam" id="PF04290"/>
    </source>
</evidence>
<feature type="transmembrane region" description="Helical" evidence="9">
    <location>
        <begin position="18"/>
        <end position="41"/>
    </location>
</feature>
<feature type="transmembrane region" description="Helical" evidence="9">
    <location>
        <begin position="133"/>
        <end position="156"/>
    </location>
</feature>
<comment type="caution">
    <text evidence="11">The sequence shown here is derived from an EMBL/GenBank/DDBJ whole genome shotgun (WGS) entry which is preliminary data.</text>
</comment>
<keyword evidence="2 9" id="KW-0813">Transport</keyword>
<keyword evidence="6 9" id="KW-1133">Transmembrane helix</keyword>
<keyword evidence="7 9" id="KW-0472">Membrane</keyword>
<comment type="subcellular location">
    <subcellularLocation>
        <location evidence="1 9">Cell inner membrane</location>
        <topology evidence="1 9">Multi-pass membrane protein</topology>
    </subcellularLocation>
</comment>
<evidence type="ECO:0000256" key="2">
    <source>
        <dbReference type="ARBA" id="ARBA00022448"/>
    </source>
</evidence>
<name>A0ABX1EZH9_9PROT</name>
<evidence type="ECO:0000313" key="11">
    <source>
        <dbReference type="EMBL" id="NKE45507.1"/>
    </source>
</evidence>
<proteinExistence type="inferred from homology"/>
<evidence type="ECO:0000256" key="8">
    <source>
        <dbReference type="ARBA" id="ARBA00038436"/>
    </source>
</evidence>
<dbReference type="RefSeq" id="WP_168049941.1">
    <property type="nucleotide sequence ID" value="NZ_JAATJR010000003.1"/>
</dbReference>
<evidence type="ECO:0000256" key="1">
    <source>
        <dbReference type="ARBA" id="ARBA00004429"/>
    </source>
</evidence>
<dbReference type="Pfam" id="PF04290">
    <property type="entry name" value="DctQ"/>
    <property type="match status" value="1"/>
</dbReference>
<evidence type="ECO:0000256" key="3">
    <source>
        <dbReference type="ARBA" id="ARBA00022475"/>
    </source>
</evidence>
<dbReference type="InterPro" id="IPR007387">
    <property type="entry name" value="TRAP_DctQ"/>
</dbReference>
<keyword evidence="5 9" id="KW-0812">Transmembrane</keyword>
<comment type="similarity">
    <text evidence="8 9">Belongs to the TRAP transporter small permease family.</text>
</comment>
<comment type="subunit">
    <text evidence="9">The complex comprises the extracytoplasmic solute receptor protein and the two transmembrane proteins.</text>
</comment>
<comment type="function">
    <text evidence="9">Part of the tripartite ATP-independent periplasmic (TRAP) transport system.</text>
</comment>
<dbReference type="Proteomes" id="UP000765160">
    <property type="component" value="Unassembled WGS sequence"/>
</dbReference>
<evidence type="ECO:0000256" key="9">
    <source>
        <dbReference type="RuleBase" id="RU369079"/>
    </source>
</evidence>